<dbReference type="InterPro" id="IPR025965">
    <property type="entry name" value="FlgD/Vpr_Ig-like"/>
</dbReference>
<keyword evidence="3" id="KW-0282">Flagellum</keyword>
<keyword evidence="3" id="KW-0969">Cilium</keyword>
<evidence type="ECO:0000256" key="1">
    <source>
        <dbReference type="ARBA" id="ARBA00022795"/>
    </source>
</evidence>
<gene>
    <name evidence="3" type="ORF">MNBD_GAMMA12-3754</name>
</gene>
<evidence type="ECO:0000313" key="3">
    <source>
        <dbReference type="EMBL" id="VAW73971.1"/>
    </source>
</evidence>
<dbReference type="EMBL" id="UOFL01000049">
    <property type="protein sequence ID" value="VAW73971.1"/>
    <property type="molecule type" value="Genomic_DNA"/>
</dbReference>
<name>A0A3B0Y2M7_9ZZZZ</name>
<dbReference type="GO" id="GO:0044781">
    <property type="term" value="P:bacterial-type flagellum organization"/>
    <property type="evidence" value="ECO:0007669"/>
    <property type="project" value="UniProtKB-KW"/>
</dbReference>
<protein>
    <submittedName>
        <fullName evidence="3">Flagellar basal-body rod modification protein FlgD</fullName>
    </submittedName>
</protein>
<proteinExistence type="predicted"/>
<dbReference type="InterPro" id="IPR005648">
    <property type="entry name" value="FlgD"/>
</dbReference>
<reference evidence="3" key="1">
    <citation type="submission" date="2018-06" db="EMBL/GenBank/DDBJ databases">
        <authorList>
            <person name="Zhirakovskaya E."/>
        </authorList>
    </citation>
    <scope>NUCLEOTIDE SEQUENCE</scope>
</reference>
<organism evidence="3">
    <name type="scientific">hydrothermal vent metagenome</name>
    <dbReference type="NCBI Taxonomy" id="652676"/>
    <lineage>
        <taxon>unclassified sequences</taxon>
        <taxon>metagenomes</taxon>
        <taxon>ecological metagenomes</taxon>
    </lineage>
</organism>
<accession>A0A3B0Y2M7</accession>
<dbReference type="Pfam" id="PF13860">
    <property type="entry name" value="FlgD_ig"/>
    <property type="match status" value="1"/>
</dbReference>
<keyword evidence="3" id="KW-0966">Cell projection</keyword>
<dbReference type="Gene3D" id="2.60.40.4070">
    <property type="match status" value="1"/>
</dbReference>
<dbReference type="AlphaFoldDB" id="A0A3B0Y2M7"/>
<keyword evidence="1" id="KW-1005">Bacterial flagellum biogenesis</keyword>
<evidence type="ECO:0000259" key="2">
    <source>
        <dbReference type="Pfam" id="PF13860"/>
    </source>
</evidence>
<dbReference type="Gene3D" id="2.30.30.910">
    <property type="match status" value="1"/>
</dbReference>
<sequence length="221" mass="23370">MQDISSDFLKSIGVSAKPQAKATDQLGQQDFLKLMTAQIQQQDPFKPAENGDFLSQIAQFGTVDGIKNLEKSFSDFASSINSSQAVQASSLVGRSIVVSSDSFSFTPGKNSSLQVDVSNSSTAVAVDIMDNNGQVLKTINLGQQAKGNVDFSWDGTLNNGVTVPAGTYMLKARALIGGQTVAMKTSVTEKVESVTLGSGKQGLVLNTAAKSYSFNEIKQVK</sequence>
<dbReference type="Pfam" id="PF03963">
    <property type="entry name" value="FlgD"/>
    <property type="match status" value="1"/>
</dbReference>
<feature type="domain" description="FlgD/Vpr Ig-like" evidence="2">
    <location>
        <begin position="100"/>
        <end position="174"/>
    </location>
</feature>